<evidence type="ECO:0000256" key="4">
    <source>
        <dbReference type="ARBA" id="ARBA00022694"/>
    </source>
</evidence>
<dbReference type="SUPFAM" id="SSF56037">
    <property type="entry name" value="PheT/TilS domain"/>
    <property type="match status" value="1"/>
</dbReference>
<dbReference type="Pfam" id="PF01171">
    <property type="entry name" value="ATP_bind_3"/>
    <property type="match status" value="1"/>
</dbReference>
<dbReference type="STRING" id="306540.SAMN05421839_14911"/>
<evidence type="ECO:0000313" key="10">
    <source>
        <dbReference type="EMBL" id="GEM02638.1"/>
    </source>
</evidence>
<name>A0A1I5SQ06_9BACI</name>
<dbReference type="InterPro" id="IPR011063">
    <property type="entry name" value="TilS/TtcA_N"/>
</dbReference>
<dbReference type="InterPro" id="IPR012094">
    <property type="entry name" value="tRNA_Ile_lys_synt"/>
</dbReference>
<dbReference type="InterPro" id="IPR012796">
    <property type="entry name" value="Lysidine-tRNA-synth_C"/>
</dbReference>
<comment type="subcellular location">
    <subcellularLocation>
        <location evidence="1 8">Cytoplasm</location>
    </subcellularLocation>
</comment>
<dbReference type="InterPro" id="IPR012795">
    <property type="entry name" value="tRNA_Ile_lys_synt_N"/>
</dbReference>
<keyword evidence="4 8" id="KW-0819">tRNA processing</keyword>
<feature type="binding site" evidence="8">
    <location>
        <begin position="26"/>
        <end position="31"/>
    </location>
    <ligand>
        <name>ATP</name>
        <dbReference type="ChEBI" id="CHEBI:30616"/>
    </ligand>
</feature>
<gene>
    <name evidence="8 10" type="primary">tilS</name>
    <name evidence="10" type="ORF">HHA03_21700</name>
    <name evidence="11" type="ORF">SAMN05421839_14911</name>
</gene>
<keyword evidence="6 8" id="KW-0067">ATP-binding</keyword>
<dbReference type="Pfam" id="PF09179">
    <property type="entry name" value="TilS"/>
    <property type="match status" value="1"/>
</dbReference>
<feature type="domain" description="Lysidine-tRNA(Ile) synthetase C-terminal" evidence="9">
    <location>
        <begin position="382"/>
        <end position="454"/>
    </location>
</feature>
<evidence type="ECO:0000256" key="3">
    <source>
        <dbReference type="ARBA" id="ARBA00022598"/>
    </source>
</evidence>
<dbReference type="GO" id="GO:0032267">
    <property type="term" value="F:tRNA(Ile)-lysidine synthase activity"/>
    <property type="evidence" value="ECO:0007669"/>
    <property type="project" value="UniProtKB-EC"/>
</dbReference>
<keyword evidence="5 8" id="KW-0547">Nucleotide-binding</keyword>
<dbReference type="EMBL" id="FOXC01000049">
    <property type="protein sequence ID" value="SFP72840.1"/>
    <property type="molecule type" value="Genomic_DNA"/>
</dbReference>
<proteinExistence type="inferred from homology"/>
<dbReference type="RefSeq" id="WP_159430193.1">
    <property type="nucleotide sequence ID" value="NZ_BJWI01000049.1"/>
</dbReference>
<reference evidence="10 13" key="2">
    <citation type="submission" date="2019-07" db="EMBL/GenBank/DDBJ databases">
        <title>Whole genome shotgun sequence of Halolactibacillus halophilus NBRC 100868.</title>
        <authorList>
            <person name="Hosoyama A."/>
            <person name="Uohara A."/>
            <person name="Ohji S."/>
            <person name="Ichikawa N."/>
        </authorList>
    </citation>
    <scope>NUCLEOTIDE SEQUENCE [LARGE SCALE GENOMIC DNA]</scope>
    <source>
        <strain evidence="10 13">NBRC 100868</strain>
    </source>
</reference>
<comment type="domain">
    <text evidence="8">The N-terminal region contains the highly conserved SGGXDS motif, predicted to be a P-loop motif involved in ATP binding.</text>
</comment>
<dbReference type="PANTHER" id="PTHR43033:SF1">
    <property type="entry name" value="TRNA(ILE)-LYSIDINE SYNTHASE-RELATED"/>
    <property type="match status" value="1"/>
</dbReference>
<keyword evidence="2 8" id="KW-0963">Cytoplasm</keyword>
<evidence type="ECO:0000313" key="12">
    <source>
        <dbReference type="Proteomes" id="UP000242243"/>
    </source>
</evidence>
<evidence type="ECO:0000313" key="13">
    <source>
        <dbReference type="Proteomes" id="UP000321547"/>
    </source>
</evidence>
<dbReference type="NCBIfam" id="TIGR02433">
    <property type="entry name" value="lysidine_TilS_C"/>
    <property type="match status" value="1"/>
</dbReference>
<dbReference type="CDD" id="cd01992">
    <property type="entry name" value="TilS_N"/>
    <property type="match status" value="1"/>
</dbReference>
<evidence type="ECO:0000256" key="8">
    <source>
        <dbReference type="HAMAP-Rule" id="MF_01161"/>
    </source>
</evidence>
<dbReference type="EC" id="6.3.4.19" evidence="8"/>
<evidence type="ECO:0000256" key="6">
    <source>
        <dbReference type="ARBA" id="ARBA00022840"/>
    </source>
</evidence>
<dbReference type="OrthoDB" id="9807403at2"/>
<protein>
    <recommendedName>
        <fullName evidence="8">tRNA(Ile)-lysidine synthase</fullName>
        <ecNumber evidence="8">6.3.4.19</ecNumber>
    </recommendedName>
    <alternativeName>
        <fullName evidence="8">tRNA(Ile)-2-lysyl-cytidine synthase</fullName>
    </alternativeName>
    <alternativeName>
        <fullName evidence="8">tRNA(Ile)-lysidine synthetase</fullName>
    </alternativeName>
</protein>
<evidence type="ECO:0000259" key="9">
    <source>
        <dbReference type="SMART" id="SM00977"/>
    </source>
</evidence>
<dbReference type="SMART" id="SM00977">
    <property type="entry name" value="TilS_C"/>
    <property type="match status" value="1"/>
</dbReference>
<dbReference type="Gene3D" id="3.30.465.60">
    <property type="match status" value="1"/>
</dbReference>
<dbReference type="EMBL" id="BJWI01000049">
    <property type="protein sequence ID" value="GEM02638.1"/>
    <property type="molecule type" value="Genomic_DNA"/>
</dbReference>
<dbReference type="GO" id="GO:0005737">
    <property type="term" value="C:cytoplasm"/>
    <property type="evidence" value="ECO:0007669"/>
    <property type="project" value="UniProtKB-SubCell"/>
</dbReference>
<keyword evidence="3 8" id="KW-0436">Ligase</keyword>
<keyword evidence="13" id="KW-1185">Reference proteome</keyword>
<comment type="function">
    <text evidence="8">Ligates lysine onto the cytidine present at position 34 of the AUA codon-specific tRNA(Ile) that contains the anticodon CAU, in an ATP-dependent manner. Cytidine is converted to lysidine, thus changing the amino acid specificity of the tRNA from methionine to isoleucine.</text>
</comment>
<dbReference type="InterPro" id="IPR015262">
    <property type="entry name" value="tRNA_Ile_lys_synt_subst-bd"/>
</dbReference>
<dbReference type="SUPFAM" id="SSF82829">
    <property type="entry name" value="MesJ substrate recognition domain-like"/>
    <property type="match status" value="1"/>
</dbReference>
<reference evidence="11 12" key="1">
    <citation type="submission" date="2016-10" db="EMBL/GenBank/DDBJ databases">
        <authorList>
            <person name="de Groot N.N."/>
        </authorList>
    </citation>
    <scope>NUCLEOTIDE SEQUENCE [LARGE SCALE GENOMIC DNA]</scope>
    <source>
        <strain evidence="11 12">DSM 17073</strain>
    </source>
</reference>
<evidence type="ECO:0000313" key="11">
    <source>
        <dbReference type="EMBL" id="SFP72840.1"/>
    </source>
</evidence>
<dbReference type="Proteomes" id="UP000321547">
    <property type="component" value="Unassembled WGS sequence"/>
</dbReference>
<dbReference type="GO" id="GO:0006400">
    <property type="term" value="P:tRNA modification"/>
    <property type="evidence" value="ECO:0007669"/>
    <property type="project" value="UniProtKB-UniRule"/>
</dbReference>
<organism evidence="11 12">
    <name type="scientific">Halolactibacillus halophilus</name>
    <dbReference type="NCBI Taxonomy" id="306540"/>
    <lineage>
        <taxon>Bacteria</taxon>
        <taxon>Bacillati</taxon>
        <taxon>Bacillota</taxon>
        <taxon>Bacilli</taxon>
        <taxon>Bacillales</taxon>
        <taxon>Bacillaceae</taxon>
        <taxon>Halolactibacillus</taxon>
    </lineage>
</organism>
<dbReference type="Proteomes" id="UP000242243">
    <property type="component" value="Unassembled WGS sequence"/>
</dbReference>
<evidence type="ECO:0000256" key="5">
    <source>
        <dbReference type="ARBA" id="ARBA00022741"/>
    </source>
</evidence>
<accession>A0A1I5SQ06</accession>
<dbReference type="HAMAP" id="MF_01161">
    <property type="entry name" value="tRNA_Ile_lys_synt"/>
    <property type="match status" value="1"/>
</dbReference>
<comment type="similarity">
    <text evidence="8">Belongs to the tRNA(Ile)-lysidine synthase family.</text>
</comment>
<dbReference type="NCBIfam" id="TIGR02432">
    <property type="entry name" value="lysidine_TilS_N"/>
    <property type="match status" value="1"/>
</dbReference>
<evidence type="ECO:0000256" key="7">
    <source>
        <dbReference type="ARBA" id="ARBA00048539"/>
    </source>
</evidence>
<evidence type="ECO:0000256" key="2">
    <source>
        <dbReference type="ARBA" id="ARBA00022490"/>
    </source>
</evidence>
<evidence type="ECO:0000256" key="1">
    <source>
        <dbReference type="ARBA" id="ARBA00004496"/>
    </source>
</evidence>
<dbReference type="Gene3D" id="3.40.50.620">
    <property type="entry name" value="HUPs"/>
    <property type="match status" value="1"/>
</dbReference>
<dbReference type="Pfam" id="PF11734">
    <property type="entry name" value="TilS_C"/>
    <property type="match status" value="1"/>
</dbReference>
<comment type="catalytic activity">
    <reaction evidence="7 8">
        <text>cytidine(34) in tRNA(Ile2) + L-lysine + ATP = lysidine(34) in tRNA(Ile2) + AMP + diphosphate + H(+)</text>
        <dbReference type="Rhea" id="RHEA:43744"/>
        <dbReference type="Rhea" id="RHEA-COMP:10625"/>
        <dbReference type="Rhea" id="RHEA-COMP:10670"/>
        <dbReference type="ChEBI" id="CHEBI:15378"/>
        <dbReference type="ChEBI" id="CHEBI:30616"/>
        <dbReference type="ChEBI" id="CHEBI:32551"/>
        <dbReference type="ChEBI" id="CHEBI:33019"/>
        <dbReference type="ChEBI" id="CHEBI:82748"/>
        <dbReference type="ChEBI" id="CHEBI:83665"/>
        <dbReference type="ChEBI" id="CHEBI:456215"/>
        <dbReference type="EC" id="6.3.4.19"/>
    </reaction>
</comment>
<dbReference type="InterPro" id="IPR014729">
    <property type="entry name" value="Rossmann-like_a/b/a_fold"/>
</dbReference>
<dbReference type="PANTHER" id="PTHR43033">
    <property type="entry name" value="TRNA(ILE)-LYSIDINE SYNTHASE-RELATED"/>
    <property type="match status" value="1"/>
</dbReference>
<dbReference type="SUPFAM" id="SSF52402">
    <property type="entry name" value="Adenine nucleotide alpha hydrolases-like"/>
    <property type="match status" value="1"/>
</dbReference>
<dbReference type="GO" id="GO:0005524">
    <property type="term" value="F:ATP binding"/>
    <property type="evidence" value="ECO:0007669"/>
    <property type="project" value="UniProtKB-UniRule"/>
</dbReference>
<dbReference type="AlphaFoldDB" id="A0A1I5SQ06"/>
<sequence>MYVKVKNHIVTNQLIQPGEKLLLAVSGGADSMAMLDVFNRLSKDLTFSFMVVTVDHMLRGEASEADRLFVENYCQVRGIPVVGASVDVVSFKQAHGAGTQVAARALRYQVFQNVMNKHDCDTLVLAHHADDQAESLVMALVKSTDPRQLTGMPEVRGFGDKRLIRPFLHVAKVDLYHYVKTRQIPYREDPSNADDHYRRNAVRHHVIPRLKQFNPEVLKTTDVLMSHLTEDNDYLMKEAEKRFDEWVEKRQDNQVVLIDISVVKKEARALQRRLFHLILNYLYDTLPSRLSYKHETAFFGLLQHTDGHRSVDLPDGLVMRQVYHRLMFCFKDQQTCEKTVNNKASVSDQRQLSFEETIVGEKSDVTKDCLYLPYTLYNQEVYHVRTRKAGDKIYLPELDGHKKVSRIFIDQKIPQDQRDQWPLLVDQHDHVVWVMGLTKPFIQTHVEAKQYVKLMYQKKSF</sequence>